<dbReference type="KEGG" id="pna:Pnap_2534"/>
<keyword evidence="2" id="KW-1185">Reference proteome</keyword>
<name>A1VQA9_POLNA</name>
<evidence type="ECO:0000313" key="2">
    <source>
        <dbReference type="Proteomes" id="UP000000644"/>
    </source>
</evidence>
<gene>
    <name evidence="1" type="ordered locus">Pnap_2534</name>
</gene>
<dbReference type="AlphaFoldDB" id="A1VQA9"/>
<sequence length="89" mass="9472">MIRRIERGQPLLPNLRKPGGDSTFHLVIFLFALGAPSSISNLRQAGIEQRQSTPEIPMTLKKLLSSLAVATAGPLGGSGESAQRMFGGQ</sequence>
<dbReference type="HOGENOM" id="CLU_2452088_0_0_4"/>
<evidence type="ECO:0000313" key="1">
    <source>
        <dbReference type="EMBL" id="ABM37837.1"/>
    </source>
</evidence>
<dbReference type="Proteomes" id="UP000000644">
    <property type="component" value="Chromosome"/>
</dbReference>
<organism evidence="1 2">
    <name type="scientific">Polaromonas naphthalenivorans (strain CJ2)</name>
    <dbReference type="NCBI Taxonomy" id="365044"/>
    <lineage>
        <taxon>Bacteria</taxon>
        <taxon>Pseudomonadati</taxon>
        <taxon>Pseudomonadota</taxon>
        <taxon>Betaproteobacteria</taxon>
        <taxon>Burkholderiales</taxon>
        <taxon>Comamonadaceae</taxon>
        <taxon>Polaromonas</taxon>
    </lineage>
</organism>
<dbReference type="EMBL" id="CP000529">
    <property type="protein sequence ID" value="ABM37837.1"/>
    <property type="molecule type" value="Genomic_DNA"/>
</dbReference>
<proteinExistence type="predicted"/>
<accession>A1VQA9</accession>
<reference evidence="2" key="1">
    <citation type="journal article" date="2009" name="Environ. Microbiol.">
        <title>The genome of Polaromonas naphthalenivorans strain CJ2, isolated from coal tar-contaminated sediment, reveals physiological and metabolic versatility and evolution through extensive horizontal gene transfer.</title>
        <authorList>
            <person name="Yagi J.M."/>
            <person name="Sims D."/>
            <person name="Brettin T."/>
            <person name="Bruce D."/>
            <person name="Madsen E.L."/>
        </authorList>
    </citation>
    <scope>NUCLEOTIDE SEQUENCE [LARGE SCALE GENOMIC DNA]</scope>
    <source>
        <strain evidence="2">CJ2</strain>
    </source>
</reference>
<protein>
    <submittedName>
        <fullName evidence="1">Uncharacterized protein</fullName>
    </submittedName>
</protein>